<evidence type="ECO:0000256" key="2">
    <source>
        <dbReference type="ARBA" id="ARBA00007193"/>
    </source>
</evidence>
<evidence type="ECO:0000256" key="13">
    <source>
        <dbReference type="ARBA" id="ARBA00023303"/>
    </source>
</evidence>
<feature type="compositionally biased region" description="Basic and acidic residues" evidence="15">
    <location>
        <begin position="143"/>
        <end position="161"/>
    </location>
</feature>
<evidence type="ECO:0000313" key="18">
    <source>
        <dbReference type="EMBL" id="SVE78115.1"/>
    </source>
</evidence>
<evidence type="ECO:0000256" key="14">
    <source>
        <dbReference type="RuleBase" id="RU000679"/>
    </source>
</evidence>
<evidence type="ECO:0000256" key="15">
    <source>
        <dbReference type="SAM" id="MobiDB-lite"/>
    </source>
</evidence>
<proteinExistence type="evidence at transcript level"/>
<feature type="region of interest" description="Disordered" evidence="15">
    <location>
        <begin position="304"/>
        <end position="360"/>
    </location>
</feature>
<keyword evidence="9" id="KW-0175">Coiled coil</keyword>
<dbReference type="GO" id="GO:0016020">
    <property type="term" value="C:membrane"/>
    <property type="evidence" value="ECO:0007669"/>
    <property type="project" value="UniProtKB-SubCell"/>
</dbReference>
<evidence type="ECO:0000256" key="4">
    <source>
        <dbReference type="ARBA" id="ARBA00022448"/>
    </source>
</evidence>
<evidence type="ECO:0000256" key="1">
    <source>
        <dbReference type="ARBA" id="ARBA00004141"/>
    </source>
</evidence>
<evidence type="ECO:0000256" key="10">
    <source>
        <dbReference type="ARBA" id="ARBA00023065"/>
    </source>
</evidence>
<reference evidence="17" key="1">
    <citation type="submission" date="2018-08" db="EMBL/GenBank/DDBJ databases">
        <authorList>
            <person name="Cornetti L."/>
        </authorList>
    </citation>
    <scope>NUCLEOTIDE SEQUENCE</scope>
    <source>
        <strain evidence="17">US-AR</strain>
        <strain evidence="18">US-MO</strain>
    </source>
</reference>
<feature type="compositionally biased region" description="Low complexity" evidence="15">
    <location>
        <begin position="315"/>
        <end position="337"/>
    </location>
</feature>
<dbReference type="InterPro" id="IPR032017">
    <property type="entry name" value="FAM76"/>
</dbReference>
<keyword evidence="10 14" id="KW-0406">Ion transport</keyword>
<gene>
    <name evidence="17" type="primary">EOG090X02IW</name>
</gene>
<evidence type="ECO:0000256" key="5">
    <source>
        <dbReference type="ARBA" id="ARBA00022461"/>
    </source>
</evidence>
<comment type="subcellular location">
    <subcellularLocation>
        <location evidence="1">Membrane</location>
        <topology evidence="1">Multi-pass membrane protein</topology>
    </subcellularLocation>
</comment>
<sequence>MSALFACSRCFSRHPFEELSQGQQLCKECRGAFPIVKCTYCRSEFQQESKGNTSTICKKCEFNVKQYGKPSACEYCNIIAAFIGNKCQRCTNSEKKYGPPVTCEQCKQKCAFDRKDEDKKKVDGKMLCWLCTLSYRRALAKTKHSERGSHSNSSKTKEQHQQQHRSSGHNHHGNHHNHHDKRPQRPDVTKVGLGDREETGPPAKIFRPMINRDAMVDPNSSDHVVAITELREQVATLQKQLSVKDNQLLAKEKQITELKAGQFRMEQEHRVRIKTIQKEHEAKVDILQERIKTYQREVATLNKANNKHKSDQQKQLHQQQKSAAIATAAAASLGQSSNSTPGGSKSRQGSGSDSDNSPRTSSFVMYFIEDDRKVVDGPVDNQMDGTLPLKPSSGIAAVVPDLQETMCMLQMMSADGPLAELKPKTALSGISMPGIGNIFGDTNRSRRIVWILVIVAAFVIAIIQVKDRVEYYSSTPVTVNVRVTMNDTLRFPVLTVCNKNSFNMSQIRLLEKELTGSVNKLEVNISQLVGLRGMDAKQLWDLIAHDPDRFIVECWFGRNISCNQVGRWTKVYTYLGVCYSFIRIPHVKRLETPVCEQWQLFKVH</sequence>
<dbReference type="Pfam" id="PF16046">
    <property type="entry name" value="FAM76"/>
    <property type="match status" value="1"/>
</dbReference>
<dbReference type="PANTHER" id="PTHR46176">
    <property type="entry name" value="LD21662P"/>
    <property type="match status" value="1"/>
</dbReference>
<dbReference type="AlphaFoldDB" id="A0A4Y7MAZ0"/>
<name>A0A4Y7MAZ0_9CRUS</name>
<evidence type="ECO:0000256" key="6">
    <source>
        <dbReference type="ARBA" id="ARBA00022692"/>
    </source>
</evidence>
<evidence type="ECO:0000313" key="17">
    <source>
        <dbReference type="EMBL" id="SVE76889.1"/>
    </source>
</evidence>
<dbReference type="GO" id="GO:0016607">
    <property type="term" value="C:nuclear speck"/>
    <property type="evidence" value="ECO:0007669"/>
    <property type="project" value="TreeGrafter"/>
</dbReference>
<keyword evidence="7 16" id="KW-1133">Transmembrane helix</keyword>
<keyword evidence="11 16" id="KW-0472">Membrane</keyword>
<dbReference type="PANTHER" id="PTHR46176:SF1">
    <property type="entry name" value="LD21662P"/>
    <property type="match status" value="1"/>
</dbReference>
<keyword evidence="8" id="KW-0915">Sodium</keyword>
<keyword evidence="5 14" id="KW-0894">Sodium channel</keyword>
<accession>A0A4Y7MAZ0</accession>
<dbReference type="EMBL" id="LR008496">
    <property type="protein sequence ID" value="SVE78115.1"/>
    <property type="molecule type" value="mRNA"/>
</dbReference>
<evidence type="ECO:0000256" key="8">
    <source>
        <dbReference type="ARBA" id="ARBA00023053"/>
    </source>
</evidence>
<protein>
    <submittedName>
        <fullName evidence="17">EOG090X02IW</fullName>
    </submittedName>
</protein>
<dbReference type="Pfam" id="PF00858">
    <property type="entry name" value="ASC"/>
    <property type="match status" value="1"/>
</dbReference>
<feature type="compositionally biased region" description="Basic and acidic residues" evidence="15">
    <location>
        <begin position="183"/>
        <end position="199"/>
    </location>
</feature>
<evidence type="ECO:0000256" key="16">
    <source>
        <dbReference type="SAM" id="Phobius"/>
    </source>
</evidence>
<comment type="similarity">
    <text evidence="3">Belongs to the FAM76 family.</text>
</comment>
<dbReference type="InterPro" id="IPR001873">
    <property type="entry name" value="ENaC"/>
</dbReference>
<feature type="region of interest" description="Disordered" evidence="15">
    <location>
        <begin position="142"/>
        <end position="206"/>
    </location>
</feature>
<comment type="similarity">
    <text evidence="2 14">Belongs to the amiloride-sensitive sodium channel (TC 1.A.6) family.</text>
</comment>
<feature type="compositionally biased region" description="Polar residues" evidence="15">
    <location>
        <begin position="338"/>
        <end position="360"/>
    </location>
</feature>
<dbReference type="EMBL" id="LR007270">
    <property type="protein sequence ID" value="SVE76889.1"/>
    <property type="molecule type" value="mRNA"/>
</dbReference>
<keyword evidence="6 14" id="KW-0812">Transmembrane</keyword>
<evidence type="ECO:0000256" key="9">
    <source>
        <dbReference type="ARBA" id="ARBA00023054"/>
    </source>
</evidence>
<dbReference type="GO" id="GO:0005272">
    <property type="term" value="F:sodium channel activity"/>
    <property type="evidence" value="ECO:0007669"/>
    <property type="project" value="UniProtKB-KW"/>
</dbReference>
<feature type="transmembrane region" description="Helical" evidence="16">
    <location>
        <begin position="448"/>
        <end position="465"/>
    </location>
</feature>
<evidence type="ECO:0000256" key="11">
    <source>
        <dbReference type="ARBA" id="ARBA00023136"/>
    </source>
</evidence>
<evidence type="ECO:0000256" key="3">
    <source>
        <dbReference type="ARBA" id="ARBA00009097"/>
    </source>
</evidence>
<feature type="compositionally biased region" description="Basic residues" evidence="15">
    <location>
        <begin position="162"/>
        <end position="182"/>
    </location>
</feature>
<evidence type="ECO:0000256" key="7">
    <source>
        <dbReference type="ARBA" id="ARBA00022989"/>
    </source>
</evidence>
<keyword evidence="12 14" id="KW-0739">Sodium transport</keyword>
<organism evidence="17">
    <name type="scientific">Daphnia lumholtzi</name>
    <dbReference type="NCBI Taxonomy" id="42856"/>
    <lineage>
        <taxon>Eukaryota</taxon>
        <taxon>Metazoa</taxon>
        <taxon>Ecdysozoa</taxon>
        <taxon>Arthropoda</taxon>
        <taxon>Crustacea</taxon>
        <taxon>Branchiopoda</taxon>
        <taxon>Diplostraca</taxon>
        <taxon>Cladocera</taxon>
        <taxon>Anomopoda</taxon>
        <taxon>Daphniidae</taxon>
        <taxon>Daphnia</taxon>
    </lineage>
</organism>
<evidence type="ECO:0000256" key="12">
    <source>
        <dbReference type="ARBA" id="ARBA00023201"/>
    </source>
</evidence>
<keyword evidence="13 14" id="KW-0407">Ion channel</keyword>
<keyword evidence="4 14" id="KW-0813">Transport</keyword>